<gene>
    <name evidence="11 14" type="primary">mnmE</name>
    <name evidence="11" type="synonym">trmE</name>
    <name evidence="14" type="ORF">BN1804_03099</name>
</gene>
<comment type="caution">
    <text evidence="11">Lacks conserved residue(s) required for the propagation of feature annotation.</text>
</comment>
<evidence type="ECO:0000256" key="7">
    <source>
        <dbReference type="ARBA" id="ARBA00022801"/>
    </source>
</evidence>
<comment type="subunit">
    <text evidence="11">Homodimer. Heterotetramer of two MnmE and two MnmG subunits.</text>
</comment>
<dbReference type="GO" id="GO:0005525">
    <property type="term" value="F:GTP binding"/>
    <property type="evidence" value="ECO:0007669"/>
    <property type="project" value="UniProtKB-UniRule"/>
</dbReference>
<dbReference type="PANTHER" id="PTHR42714">
    <property type="entry name" value="TRNA MODIFICATION GTPASE GTPBP3"/>
    <property type="match status" value="1"/>
</dbReference>
<dbReference type="Gene3D" id="3.30.1360.120">
    <property type="entry name" value="Probable tRNA modification gtpase trme, domain 1"/>
    <property type="match status" value="1"/>
</dbReference>
<feature type="binding site" evidence="11">
    <location>
        <position position="230"/>
    </location>
    <ligand>
        <name>Mg(2+)</name>
        <dbReference type="ChEBI" id="CHEBI:18420"/>
    </ligand>
</feature>
<comment type="function">
    <text evidence="11">Exhibits a very high intrinsic GTPase hydrolysis rate. Involved in the addition of a carboxymethylaminomethyl (cmnm) group at the wobble position (U34) of certain tRNAs, forming tRNA-cmnm(5)s(2)U34.</text>
</comment>
<keyword evidence="3 11" id="KW-0963">Cytoplasm</keyword>
<dbReference type="NCBIfam" id="TIGR00450">
    <property type="entry name" value="mnmE_trmE_thdF"/>
    <property type="match status" value="1"/>
</dbReference>
<feature type="binding site" evidence="11">
    <location>
        <position position="247"/>
    </location>
    <ligand>
        <name>K(+)</name>
        <dbReference type="ChEBI" id="CHEBI:29103"/>
    </ligand>
</feature>
<feature type="binding site" evidence="11">
    <location>
        <begin position="245"/>
        <end position="251"/>
    </location>
    <ligand>
        <name>GTP</name>
        <dbReference type="ChEBI" id="CHEBI:37565"/>
    </ligand>
</feature>
<dbReference type="CDD" id="cd04164">
    <property type="entry name" value="trmE"/>
    <property type="match status" value="1"/>
</dbReference>
<dbReference type="Gene3D" id="3.40.50.300">
    <property type="entry name" value="P-loop containing nucleotide triphosphate hydrolases"/>
    <property type="match status" value="1"/>
</dbReference>
<feature type="binding site" evidence="11">
    <location>
        <position position="80"/>
    </location>
    <ligand>
        <name>(6S)-5-formyl-5,6,7,8-tetrahydrofolate</name>
        <dbReference type="ChEBI" id="CHEBI:57457"/>
    </ligand>
</feature>
<dbReference type="Pfam" id="PF10396">
    <property type="entry name" value="TrmE_N"/>
    <property type="match status" value="1"/>
</dbReference>
<name>A0A0G4QG99_9GAMM</name>
<dbReference type="Pfam" id="PF12631">
    <property type="entry name" value="MnmE_helical"/>
    <property type="match status" value="1"/>
</dbReference>
<proteinExistence type="inferred from homology"/>
<keyword evidence="9 11" id="KW-0630">Potassium</keyword>
<dbReference type="RefSeq" id="WP_072064721.1">
    <property type="nucleotide sequence ID" value="NZ_CVRY01000006.1"/>
</dbReference>
<evidence type="ECO:0000313" key="14">
    <source>
        <dbReference type="EMBL" id="CRL64621.1"/>
    </source>
</evidence>
<feature type="binding site" evidence="11">
    <location>
        <begin position="358"/>
        <end position="360"/>
    </location>
    <ligand>
        <name>GTP</name>
        <dbReference type="ChEBI" id="CHEBI:37565"/>
    </ligand>
</feature>
<keyword evidence="10 11" id="KW-0342">GTP-binding</keyword>
<evidence type="ECO:0000256" key="10">
    <source>
        <dbReference type="ARBA" id="ARBA00023134"/>
    </source>
</evidence>
<feature type="binding site" evidence="11">
    <location>
        <position position="250"/>
    </location>
    <ligand>
        <name>K(+)</name>
        <dbReference type="ChEBI" id="CHEBI:29103"/>
    </ligand>
</feature>
<organism evidence="14 15">
    <name type="scientific">Proteus penneri</name>
    <dbReference type="NCBI Taxonomy" id="102862"/>
    <lineage>
        <taxon>Bacteria</taxon>
        <taxon>Pseudomonadati</taxon>
        <taxon>Pseudomonadota</taxon>
        <taxon>Gammaproteobacteria</taxon>
        <taxon>Enterobacterales</taxon>
        <taxon>Morganellaceae</taxon>
        <taxon>Proteus</taxon>
    </lineage>
</organism>
<dbReference type="InterPro" id="IPR025867">
    <property type="entry name" value="MnmE_helical"/>
</dbReference>
<feature type="binding site" evidence="11">
    <location>
        <position position="120"/>
    </location>
    <ligand>
        <name>(6S)-5-formyl-5,6,7,8-tetrahydrofolate</name>
        <dbReference type="ChEBI" id="CHEBI:57457"/>
    </ligand>
</feature>
<feature type="binding site" evidence="11">
    <location>
        <begin position="270"/>
        <end position="273"/>
    </location>
    <ligand>
        <name>GTP</name>
        <dbReference type="ChEBI" id="CHEBI:37565"/>
    </ligand>
</feature>
<evidence type="ECO:0000256" key="11">
    <source>
        <dbReference type="HAMAP-Rule" id="MF_00379"/>
    </source>
</evidence>
<dbReference type="GO" id="GO:0046872">
    <property type="term" value="F:metal ion binding"/>
    <property type="evidence" value="ECO:0007669"/>
    <property type="project" value="UniProtKB-KW"/>
</dbReference>
<dbReference type="InterPro" id="IPR018948">
    <property type="entry name" value="GTP-bd_TrmE_N"/>
</dbReference>
<dbReference type="InterPro" id="IPR027266">
    <property type="entry name" value="TrmE/GcvT-like"/>
</dbReference>
<dbReference type="PROSITE" id="PS51709">
    <property type="entry name" value="G_TRME"/>
    <property type="match status" value="1"/>
</dbReference>
<dbReference type="HAMAP" id="MF_00379">
    <property type="entry name" value="GTPase_MnmE"/>
    <property type="match status" value="1"/>
</dbReference>
<dbReference type="Proteomes" id="UP000183920">
    <property type="component" value="Unassembled WGS sequence"/>
</dbReference>
<dbReference type="FunFam" id="3.40.50.300:FF:000249">
    <property type="entry name" value="tRNA modification GTPase MnmE"/>
    <property type="match status" value="1"/>
</dbReference>
<dbReference type="Pfam" id="PF01926">
    <property type="entry name" value="MMR_HSR1"/>
    <property type="match status" value="1"/>
</dbReference>
<dbReference type="InterPro" id="IPR005225">
    <property type="entry name" value="Small_GTP-bd"/>
</dbReference>
<comment type="similarity">
    <text evidence="2 11 12">Belongs to the TRAFAC class TrmE-Era-EngA-EngB-Septin-like GTPase superfamily. TrmE GTPase family.</text>
</comment>
<dbReference type="GO" id="GO:0005829">
    <property type="term" value="C:cytosol"/>
    <property type="evidence" value="ECO:0007669"/>
    <property type="project" value="TreeGrafter"/>
</dbReference>
<evidence type="ECO:0000256" key="2">
    <source>
        <dbReference type="ARBA" id="ARBA00011043"/>
    </source>
</evidence>
<evidence type="ECO:0000256" key="4">
    <source>
        <dbReference type="ARBA" id="ARBA00022694"/>
    </source>
</evidence>
<keyword evidence="7 11" id="KW-0378">Hydrolase</keyword>
<evidence type="ECO:0000256" key="9">
    <source>
        <dbReference type="ARBA" id="ARBA00022958"/>
    </source>
</evidence>
<dbReference type="Gene3D" id="1.20.120.430">
    <property type="entry name" value="tRNA modification GTPase MnmE domain 2"/>
    <property type="match status" value="1"/>
</dbReference>
<evidence type="ECO:0000259" key="13">
    <source>
        <dbReference type="PROSITE" id="PS51709"/>
    </source>
</evidence>
<evidence type="ECO:0000313" key="15">
    <source>
        <dbReference type="Proteomes" id="UP000183920"/>
    </source>
</evidence>
<dbReference type="CDD" id="cd14858">
    <property type="entry name" value="TrmE_N"/>
    <property type="match status" value="1"/>
</dbReference>
<dbReference type="EC" id="3.6.-.-" evidence="11"/>
<accession>A0A0G4QG99</accession>
<protein>
    <recommendedName>
        <fullName evidence="11">tRNA modification GTPase MnmE</fullName>
        <ecNumber evidence="11">3.6.-.-</ecNumber>
    </recommendedName>
</protein>
<keyword evidence="6 11" id="KW-0547">Nucleotide-binding</keyword>
<dbReference type="SUPFAM" id="SSF116878">
    <property type="entry name" value="TrmE connector domain"/>
    <property type="match status" value="1"/>
</dbReference>
<dbReference type="AlphaFoldDB" id="A0A0G4QG99"/>
<dbReference type="InterPro" id="IPR004520">
    <property type="entry name" value="GTPase_MnmE"/>
</dbReference>
<feature type="domain" description="TrmE-type G" evidence="13">
    <location>
        <begin position="216"/>
        <end position="377"/>
    </location>
</feature>
<keyword evidence="8 11" id="KW-0460">Magnesium</keyword>
<comment type="cofactor">
    <cofactor evidence="11">
        <name>K(+)</name>
        <dbReference type="ChEBI" id="CHEBI:29103"/>
    </cofactor>
    <text evidence="11">Binds 1 potassium ion per subunit.</text>
</comment>
<dbReference type="GO" id="GO:0002098">
    <property type="term" value="P:tRNA wobble uridine modification"/>
    <property type="evidence" value="ECO:0007669"/>
    <property type="project" value="TreeGrafter"/>
</dbReference>
<evidence type="ECO:0000256" key="6">
    <source>
        <dbReference type="ARBA" id="ARBA00022741"/>
    </source>
</evidence>
<keyword evidence="5 11" id="KW-0479">Metal-binding</keyword>
<sequence length="454" mass="49393">MHSTDTIVAQATPPGRGGVGILRVSGPKAALVAQTVLGKLPKPRYADYLPFRNDDNSVLDQGIALFFPNPNSFTGEDVLELQGHGGPVILDLLLKRILQIPGVRIANPGEFSERAFLNDKLDLAQAEAIADLIDASSEQAARSAINSLQGAFSSHVNEMVESLTHLRIYVEAAIDFPDEEIDFLSDGIIEGKLNAVIAELDDVRAQARQGSLLREGMKVVIAGRPNAGKSSLLNALAGREAAIVTDIAGTTRDVLREHIHIDGMPLHIIDTAGLREASDEVERIGIERAWKEIEQADRVLFMVDSTTTDATTPEDIWPEFMARLPNTLPVTVIRNKSDLTGENAEITAQGNYPMIRLSARDGMGIELLRSHLKEAMGFNSNTEGGFLARRRHLQALNTAAEHLQQGHEQLVYAKSGELLAEELRLAQQALSEITGEFTSDDLLGRIFSSFCIGK</sequence>
<feature type="binding site" evidence="11">
    <location>
        <position position="245"/>
    </location>
    <ligand>
        <name>K(+)</name>
        <dbReference type="ChEBI" id="CHEBI:29103"/>
    </ligand>
</feature>
<evidence type="ECO:0000256" key="5">
    <source>
        <dbReference type="ARBA" id="ARBA00022723"/>
    </source>
</evidence>
<feature type="binding site" evidence="11">
    <location>
        <position position="251"/>
    </location>
    <ligand>
        <name>Mg(2+)</name>
        <dbReference type="ChEBI" id="CHEBI:18420"/>
    </ligand>
</feature>
<comment type="subcellular location">
    <subcellularLocation>
        <location evidence="1 11">Cytoplasm</location>
    </subcellularLocation>
</comment>
<dbReference type="PANTHER" id="PTHR42714:SF2">
    <property type="entry name" value="TRNA MODIFICATION GTPASE GTPBP3, MITOCHONDRIAL"/>
    <property type="match status" value="1"/>
</dbReference>
<reference evidence="15" key="1">
    <citation type="submission" date="2015-06" db="EMBL/GenBank/DDBJ databases">
        <authorList>
            <person name="Urmite Genomes"/>
        </authorList>
    </citation>
    <scope>NUCLEOTIDE SEQUENCE [LARGE SCALE GENOMIC DNA]</scope>
    <source>
        <strain evidence="15">CSUR P1867</strain>
    </source>
</reference>
<dbReference type="InterPro" id="IPR027368">
    <property type="entry name" value="MnmE_dom2"/>
</dbReference>
<dbReference type="InterPro" id="IPR006073">
    <property type="entry name" value="GTP-bd"/>
</dbReference>
<dbReference type="FunFam" id="3.30.1360.120:FF:000001">
    <property type="entry name" value="tRNA modification GTPase MnmE"/>
    <property type="match status" value="1"/>
</dbReference>
<keyword evidence="4 11" id="KW-0819">tRNA processing</keyword>
<dbReference type="NCBIfam" id="TIGR00231">
    <property type="entry name" value="small_GTP"/>
    <property type="match status" value="1"/>
</dbReference>
<feature type="binding site" evidence="11">
    <location>
        <position position="23"/>
    </location>
    <ligand>
        <name>(6S)-5-formyl-5,6,7,8-tetrahydrofolate</name>
        <dbReference type="ChEBI" id="CHEBI:57457"/>
    </ligand>
</feature>
<dbReference type="SUPFAM" id="SSF52540">
    <property type="entry name" value="P-loop containing nucleoside triphosphate hydrolases"/>
    <property type="match status" value="1"/>
</dbReference>
<feature type="binding site" evidence="11">
    <location>
        <position position="226"/>
    </location>
    <ligand>
        <name>K(+)</name>
        <dbReference type="ChEBI" id="CHEBI:29103"/>
    </ligand>
</feature>
<evidence type="ECO:0000256" key="12">
    <source>
        <dbReference type="RuleBase" id="RU003313"/>
    </source>
</evidence>
<dbReference type="GO" id="GO:0003924">
    <property type="term" value="F:GTPase activity"/>
    <property type="evidence" value="ECO:0007669"/>
    <property type="project" value="UniProtKB-UniRule"/>
</dbReference>
<dbReference type="EMBL" id="CVRY01000006">
    <property type="protein sequence ID" value="CRL64621.1"/>
    <property type="molecule type" value="Genomic_DNA"/>
</dbReference>
<evidence type="ECO:0000256" key="3">
    <source>
        <dbReference type="ARBA" id="ARBA00022490"/>
    </source>
</evidence>
<feature type="binding site" evidence="11">
    <location>
        <position position="454"/>
    </location>
    <ligand>
        <name>(6S)-5-formyl-5,6,7,8-tetrahydrofolate</name>
        <dbReference type="ChEBI" id="CHEBI:57457"/>
    </ligand>
</feature>
<dbReference type="GO" id="GO:0030488">
    <property type="term" value="P:tRNA methylation"/>
    <property type="evidence" value="ECO:0007669"/>
    <property type="project" value="TreeGrafter"/>
</dbReference>
<evidence type="ECO:0000256" key="1">
    <source>
        <dbReference type="ARBA" id="ARBA00004496"/>
    </source>
</evidence>
<dbReference type="InterPro" id="IPR027417">
    <property type="entry name" value="P-loop_NTPase"/>
</dbReference>
<dbReference type="NCBIfam" id="NF003661">
    <property type="entry name" value="PRK05291.1-3"/>
    <property type="match status" value="1"/>
</dbReference>
<dbReference type="InterPro" id="IPR031168">
    <property type="entry name" value="G_TrmE"/>
</dbReference>
<feature type="binding site" evidence="11">
    <location>
        <begin position="226"/>
        <end position="231"/>
    </location>
    <ligand>
        <name>GTP</name>
        <dbReference type="ChEBI" id="CHEBI:37565"/>
    </ligand>
</feature>
<evidence type="ECO:0000256" key="8">
    <source>
        <dbReference type="ARBA" id="ARBA00022842"/>
    </source>
</evidence>